<dbReference type="SUPFAM" id="SSF53067">
    <property type="entry name" value="Actin-like ATPase domain"/>
    <property type="match status" value="1"/>
</dbReference>
<dbReference type="InterPro" id="IPR004843">
    <property type="entry name" value="Calcineurin-like_PHP"/>
</dbReference>
<feature type="signal peptide" evidence="6">
    <location>
        <begin position="1"/>
        <end position="21"/>
    </location>
</feature>
<dbReference type="OrthoDB" id="5427593at2759"/>
<dbReference type="GO" id="GO:0016773">
    <property type="term" value="F:phosphotransferase activity, alcohol group as acceptor"/>
    <property type="evidence" value="ECO:0007669"/>
    <property type="project" value="InterPro"/>
</dbReference>
<name>A0A7I8VZI9_9ANNE</name>
<dbReference type="GO" id="GO:0009254">
    <property type="term" value="P:peptidoglycan turnover"/>
    <property type="evidence" value="ECO:0007669"/>
    <property type="project" value="InterPro"/>
</dbReference>
<dbReference type="Pfam" id="PF19272">
    <property type="entry name" value="ASMase_C"/>
    <property type="match status" value="1"/>
</dbReference>
<keyword evidence="3" id="KW-0964">Secreted</keyword>
<dbReference type="InterPro" id="IPR043129">
    <property type="entry name" value="ATPase_NBD"/>
</dbReference>
<dbReference type="GO" id="GO:0008081">
    <property type="term" value="F:phosphoric diester hydrolase activity"/>
    <property type="evidence" value="ECO:0007669"/>
    <property type="project" value="TreeGrafter"/>
</dbReference>
<dbReference type="Gene3D" id="3.60.21.10">
    <property type="match status" value="1"/>
</dbReference>
<comment type="caution">
    <text evidence="9">The sequence shown here is derived from an EMBL/GenBank/DDBJ whole genome shotgun (WGS) entry which is preliminary data.</text>
</comment>
<dbReference type="PANTHER" id="PTHR10340:SF57">
    <property type="entry name" value="METALLOPHOS DOMAIN-CONTAINING PROTEIN"/>
    <property type="match status" value="1"/>
</dbReference>
<evidence type="ECO:0000259" key="7">
    <source>
        <dbReference type="Pfam" id="PF00149"/>
    </source>
</evidence>
<dbReference type="Pfam" id="PF03702">
    <property type="entry name" value="AnmK"/>
    <property type="match status" value="1"/>
</dbReference>
<dbReference type="GO" id="GO:0005615">
    <property type="term" value="C:extracellular space"/>
    <property type="evidence" value="ECO:0007669"/>
    <property type="project" value="TreeGrafter"/>
</dbReference>
<organism evidence="9 10">
    <name type="scientific">Dimorphilus gyrociliatus</name>
    <dbReference type="NCBI Taxonomy" id="2664684"/>
    <lineage>
        <taxon>Eukaryota</taxon>
        <taxon>Metazoa</taxon>
        <taxon>Spiralia</taxon>
        <taxon>Lophotrochozoa</taxon>
        <taxon>Annelida</taxon>
        <taxon>Polychaeta</taxon>
        <taxon>Polychaeta incertae sedis</taxon>
        <taxon>Dinophilidae</taxon>
        <taxon>Dimorphilus</taxon>
    </lineage>
</organism>
<evidence type="ECO:0000256" key="1">
    <source>
        <dbReference type="ARBA" id="ARBA00004613"/>
    </source>
</evidence>
<comment type="similarity">
    <text evidence="2">Belongs to the acid sphingomyelinase family.</text>
</comment>
<dbReference type="GO" id="GO:0005524">
    <property type="term" value="F:ATP binding"/>
    <property type="evidence" value="ECO:0007669"/>
    <property type="project" value="InterPro"/>
</dbReference>
<accession>A0A7I8VZI9</accession>
<evidence type="ECO:0000256" key="5">
    <source>
        <dbReference type="ARBA" id="ARBA00023180"/>
    </source>
</evidence>
<evidence type="ECO:0000313" key="10">
    <source>
        <dbReference type="Proteomes" id="UP000549394"/>
    </source>
</evidence>
<evidence type="ECO:0000256" key="3">
    <source>
        <dbReference type="ARBA" id="ARBA00022525"/>
    </source>
</evidence>
<keyword evidence="6" id="KW-0732">Signal</keyword>
<feature type="domain" description="Sphingomyelin phosphodiesterase C-terminal" evidence="8">
    <location>
        <begin position="281"/>
        <end position="330"/>
    </location>
</feature>
<keyword evidence="5" id="KW-0325">Glycoprotein</keyword>
<dbReference type="AlphaFoldDB" id="A0A7I8VZI9"/>
<protein>
    <submittedName>
        <fullName evidence="9">DgyrCDS9745</fullName>
    </submittedName>
</protein>
<evidence type="ECO:0000256" key="6">
    <source>
        <dbReference type="SAM" id="SignalP"/>
    </source>
</evidence>
<dbReference type="InterPro" id="IPR045473">
    <property type="entry name" value="ASM_C"/>
</dbReference>
<dbReference type="PANTHER" id="PTHR10340">
    <property type="entry name" value="SPHINGOMYELIN PHOSPHODIESTERASE"/>
    <property type="match status" value="1"/>
</dbReference>
<dbReference type="Gene3D" id="3.30.420.40">
    <property type="match status" value="2"/>
</dbReference>
<proteinExistence type="inferred from homology"/>
<sequence>MIKRLFLLSIIYLVNKNAVKGSEIGYFWQLTDIHMNLFYNKSSTNPLGDYVQGTPKKLVQTVLKFMKNEKKKADFVMWTGDNIPPFYPMNNTEIETEIAELTSMIKNTFNQNEVPIFPVLGNHDVFKVDQMPADMKFYRTFLNRTHWSSLIDNGNWKAGFYSRKLNKHLKIIVLNTCLYYNNDKLTIMDEDPGGQFKWLSQQLQTIKKNKMKALITSHVPPGDRFHRKFNEKFLTIISKHKRAISGLFFGHNHTDTFRVFTAEEEDIPMYLSPPLAPFLYKNPSVRLYKYNKKTGKIDDIFQYYLNLTDKNPEFKLEYSFKATYGLENAHAVGVMSGTSLDGLDICYVHFYIDEAETVEYSDEWYEKLFNAGSLTALGLVKLNIDYGHFIGKEIEKFVSKYNLQPDVAGSHGHTIFHEPSHGLTFQLGCGESSSAYLSFPLVTNFRMKDIVYGGQGAPLVPSAERFLFNNYEACLNLGGIANTHLEDTAFDICPCNMLLNHICQRLKPPRKYDEDGHISKGGKLVKSYEDALESLQYYQIKPPKSTGREWFEKNVIPIIESCLKSGISPQDLLYTSTMHIVKRITSAFSGFKGNLLITGGGAFNSFLISLLSEKLNKIGITLIVAEKDIVEYKEALIFAFFAVKRLLNEPNVYGEYTGSNINSISGALHSGSN</sequence>
<evidence type="ECO:0000256" key="2">
    <source>
        <dbReference type="ARBA" id="ARBA00008234"/>
    </source>
</evidence>
<evidence type="ECO:0000259" key="8">
    <source>
        <dbReference type="Pfam" id="PF19272"/>
    </source>
</evidence>
<feature type="domain" description="Calcineurin-like phosphoesterase" evidence="7">
    <location>
        <begin position="27"/>
        <end position="254"/>
    </location>
</feature>
<feature type="chain" id="PRO_5029895740" evidence="6">
    <location>
        <begin position="22"/>
        <end position="673"/>
    </location>
</feature>
<dbReference type="InterPro" id="IPR029052">
    <property type="entry name" value="Metallo-depent_PP-like"/>
</dbReference>
<gene>
    <name evidence="9" type="ORF">DGYR_LOCUS9194</name>
</gene>
<dbReference type="Proteomes" id="UP000549394">
    <property type="component" value="Unassembled WGS sequence"/>
</dbReference>
<reference evidence="9 10" key="1">
    <citation type="submission" date="2020-08" db="EMBL/GenBank/DDBJ databases">
        <authorList>
            <person name="Hejnol A."/>
        </authorList>
    </citation>
    <scope>NUCLEOTIDE SEQUENCE [LARGE SCALE GENOMIC DNA]</scope>
</reference>
<dbReference type="SUPFAM" id="SSF56300">
    <property type="entry name" value="Metallo-dependent phosphatases"/>
    <property type="match status" value="1"/>
</dbReference>
<evidence type="ECO:0000313" key="9">
    <source>
        <dbReference type="EMBL" id="CAD5121210.1"/>
    </source>
</evidence>
<evidence type="ECO:0000256" key="4">
    <source>
        <dbReference type="ARBA" id="ARBA00022801"/>
    </source>
</evidence>
<dbReference type="GO" id="GO:0006040">
    <property type="term" value="P:amino sugar metabolic process"/>
    <property type="evidence" value="ECO:0007669"/>
    <property type="project" value="InterPro"/>
</dbReference>
<keyword evidence="10" id="KW-1185">Reference proteome</keyword>
<dbReference type="EMBL" id="CAJFCJ010000014">
    <property type="protein sequence ID" value="CAD5121210.1"/>
    <property type="molecule type" value="Genomic_DNA"/>
</dbReference>
<dbReference type="Pfam" id="PF00149">
    <property type="entry name" value="Metallophos"/>
    <property type="match status" value="1"/>
</dbReference>
<comment type="subcellular location">
    <subcellularLocation>
        <location evidence="1">Secreted</location>
    </subcellularLocation>
</comment>
<keyword evidence="4" id="KW-0378">Hydrolase</keyword>
<dbReference type="InterPro" id="IPR005338">
    <property type="entry name" value="Anhydro_N_Ac-Mur_kinase"/>
</dbReference>